<proteinExistence type="predicted"/>
<sequence length="671" mass="76170">MNVLRPLNTNNANTVHYPTKIIKWSKFVGHQNPELLELDNPMPGPNFDAALHYLLGNEFLPTFNQAIPKTSTELISSAFEDEVVRDGFLLNDAYRKPAIPSSATVQDVTGELKNAMYHYLYIRFLYKNRIYQAPPSTFDSRTMDRLYQIGALDYKKEIDFPLGYALLSASSLSRFYTVTSIPAPWDIKNANTGKWTVNLVDHIRPTPRELAQFIAREERIRFQNSSVPVGPYMEAAAARMFIGDSGLCTEMWVNRSCGRHGVQNLNGMQIPNESVEVSLGHTDGTFASPPRFRITQRRTANLGGLNTPFSKQLYSRVDNDSTDLFDSSILDESFRSISGTSFPSSAPFGASNNASTSTSTSASSSSSSRKRKYIIYADDSENHPGRRKKIRMTENVREDVIYEEPLSTRSTVRPRPIAPLRQDRRNNDLAVVQVETPTIPPWRPRLRDGFVRDSFAPEPEDRRRRRRDEDDEEERAFSQRRTRRNRRNIQNFTQTSASFIPVAIHVHVSTPIIIPVSVPVSVNIPVQQPAPVVQSESVHPVPYVLHDHDLLLEEEEAEVEILLTEREEDDIPDVNQERRNNRNNANNNNQWQPIIRQVVDNLYKRTDKLLRYIPAKKARYSITIRHCSQCSMIILINSIQSYTEILGGDSTSAWACAPHPPAEGKVKVAST</sequence>
<evidence type="ECO:0000256" key="1">
    <source>
        <dbReference type="SAM" id="MobiDB-lite"/>
    </source>
</evidence>
<feature type="region of interest" description="Disordered" evidence="1">
    <location>
        <begin position="448"/>
        <end position="489"/>
    </location>
</feature>
<feature type="region of interest" description="Disordered" evidence="1">
    <location>
        <begin position="568"/>
        <end position="588"/>
    </location>
</feature>
<feature type="compositionally biased region" description="Basic residues" evidence="1">
    <location>
        <begin position="478"/>
        <end position="487"/>
    </location>
</feature>
<dbReference type="AlphaFoldDB" id="A0A286UEY3"/>
<feature type="region of interest" description="Disordered" evidence="1">
    <location>
        <begin position="342"/>
        <end position="392"/>
    </location>
</feature>
<keyword evidence="3" id="KW-1185">Reference proteome</keyword>
<dbReference type="InParanoid" id="A0A286UEY3"/>
<feature type="compositionally biased region" description="Low complexity" evidence="1">
    <location>
        <begin position="350"/>
        <end position="367"/>
    </location>
</feature>
<comment type="caution">
    <text evidence="2">The sequence shown here is derived from an EMBL/GenBank/DDBJ whole genome shotgun (WGS) entry which is preliminary data.</text>
</comment>
<dbReference type="Proteomes" id="UP000217199">
    <property type="component" value="Unassembled WGS sequence"/>
</dbReference>
<protein>
    <submittedName>
        <fullName evidence="2">Uncharacterized protein</fullName>
    </submittedName>
</protein>
<gene>
    <name evidence="2" type="ORF">PNOK_0664900</name>
</gene>
<organism evidence="2 3">
    <name type="scientific">Pyrrhoderma noxium</name>
    <dbReference type="NCBI Taxonomy" id="2282107"/>
    <lineage>
        <taxon>Eukaryota</taxon>
        <taxon>Fungi</taxon>
        <taxon>Dikarya</taxon>
        <taxon>Basidiomycota</taxon>
        <taxon>Agaricomycotina</taxon>
        <taxon>Agaricomycetes</taxon>
        <taxon>Hymenochaetales</taxon>
        <taxon>Hymenochaetaceae</taxon>
        <taxon>Pyrrhoderma</taxon>
    </lineage>
</organism>
<dbReference type="EMBL" id="NBII01000006">
    <property type="protein sequence ID" value="PAV18163.1"/>
    <property type="molecule type" value="Genomic_DNA"/>
</dbReference>
<evidence type="ECO:0000313" key="3">
    <source>
        <dbReference type="Proteomes" id="UP000217199"/>
    </source>
</evidence>
<accession>A0A286UEY3</accession>
<reference evidence="2 3" key="1">
    <citation type="journal article" date="2017" name="Mol. Ecol.">
        <title>Comparative and population genomic landscape of Phellinus noxius: A hypervariable fungus causing root rot in trees.</title>
        <authorList>
            <person name="Chung C.L."/>
            <person name="Lee T.J."/>
            <person name="Akiba M."/>
            <person name="Lee H.H."/>
            <person name="Kuo T.H."/>
            <person name="Liu D."/>
            <person name="Ke H.M."/>
            <person name="Yokoi T."/>
            <person name="Roa M.B."/>
            <person name="Lu M.J."/>
            <person name="Chang Y.Y."/>
            <person name="Ann P.J."/>
            <person name="Tsai J.N."/>
            <person name="Chen C.Y."/>
            <person name="Tzean S.S."/>
            <person name="Ota Y."/>
            <person name="Hattori T."/>
            <person name="Sahashi N."/>
            <person name="Liou R.F."/>
            <person name="Kikuchi T."/>
            <person name="Tsai I.J."/>
        </authorList>
    </citation>
    <scope>NUCLEOTIDE SEQUENCE [LARGE SCALE GENOMIC DNA]</scope>
    <source>
        <strain evidence="2 3">FFPRI411160</strain>
    </source>
</reference>
<evidence type="ECO:0000313" key="2">
    <source>
        <dbReference type="EMBL" id="PAV18163.1"/>
    </source>
</evidence>
<dbReference type="OrthoDB" id="3270403at2759"/>
<name>A0A286UEY3_9AGAM</name>